<feature type="compositionally biased region" description="Polar residues" evidence="1">
    <location>
        <begin position="45"/>
        <end position="62"/>
    </location>
</feature>
<keyword evidence="2" id="KW-0732">Signal</keyword>
<accession>A0A0G0NKS4</accession>
<feature type="region of interest" description="Disordered" evidence="1">
    <location>
        <begin position="179"/>
        <end position="204"/>
    </location>
</feature>
<dbReference type="Proteomes" id="UP000033934">
    <property type="component" value="Unassembled WGS sequence"/>
</dbReference>
<proteinExistence type="predicted"/>
<feature type="signal peptide" evidence="2">
    <location>
        <begin position="1"/>
        <end position="21"/>
    </location>
</feature>
<dbReference type="AlphaFoldDB" id="A0A0G0NKS4"/>
<organism evidence="3 4">
    <name type="scientific">Berkelbacteria bacterium GW2011_GWA2_38_9</name>
    <dbReference type="NCBI Taxonomy" id="1618334"/>
    <lineage>
        <taxon>Bacteria</taxon>
        <taxon>Candidatus Berkelbacteria</taxon>
    </lineage>
</organism>
<reference evidence="3 4" key="1">
    <citation type="journal article" date="2015" name="Nature">
        <title>rRNA introns, odd ribosomes, and small enigmatic genomes across a large radiation of phyla.</title>
        <authorList>
            <person name="Brown C.T."/>
            <person name="Hug L.A."/>
            <person name="Thomas B.C."/>
            <person name="Sharon I."/>
            <person name="Castelle C.J."/>
            <person name="Singh A."/>
            <person name="Wilkins M.J."/>
            <person name="Williams K.H."/>
            <person name="Banfield J.F."/>
        </authorList>
    </citation>
    <scope>NUCLEOTIDE SEQUENCE [LARGE SCALE GENOMIC DNA]</scope>
</reference>
<dbReference type="EMBL" id="LBVO01000069">
    <property type="protein sequence ID" value="KKQ86514.1"/>
    <property type="molecule type" value="Genomic_DNA"/>
</dbReference>
<evidence type="ECO:0000256" key="2">
    <source>
        <dbReference type="SAM" id="SignalP"/>
    </source>
</evidence>
<sequence>MKKLLWICLVIFVGLTTSAFAGQYVPDPNRPAVFTPINPGGTVTGNGSTEAKVTNSQSSQGNTDTYKCAIWASAWAPSNSTSSRVVEGTWEAWYIWQGDGNPSGVLTINEGYFLNASGGQGDSVTARAMFRMYWDQAGGWGVTESFPPGGQVQDGSTSTQTYDQTSIWIRSRVRIEVRSEAPKHGPGALGARTGKQPGIGEFTDSTPDKAYFTMAFKRS</sequence>
<protein>
    <submittedName>
        <fullName evidence="3">Uncharacterized protein</fullName>
    </submittedName>
</protein>
<comment type="caution">
    <text evidence="3">The sequence shown here is derived from an EMBL/GenBank/DDBJ whole genome shotgun (WGS) entry which is preliminary data.</text>
</comment>
<name>A0A0G0NKS4_9BACT</name>
<feature type="region of interest" description="Disordered" evidence="1">
    <location>
        <begin position="37"/>
        <end position="62"/>
    </location>
</feature>
<evidence type="ECO:0000313" key="4">
    <source>
        <dbReference type="Proteomes" id="UP000033934"/>
    </source>
</evidence>
<evidence type="ECO:0000256" key="1">
    <source>
        <dbReference type="SAM" id="MobiDB-lite"/>
    </source>
</evidence>
<feature type="chain" id="PRO_5002533849" evidence="2">
    <location>
        <begin position="22"/>
        <end position="219"/>
    </location>
</feature>
<gene>
    <name evidence="3" type="ORF">UT11_C0069G0002</name>
</gene>
<evidence type="ECO:0000313" key="3">
    <source>
        <dbReference type="EMBL" id="KKQ86514.1"/>
    </source>
</evidence>